<reference evidence="2" key="1">
    <citation type="submission" date="2024-01" db="EMBL/GenBank/DDBJ databases">
        <title>First draft genome sequence data of TA4-1, the type strain of Gram-positive actinobacterium Streptomyces chiangmaiensis.</title>
        <authorList>
            <person name="Yasawong M."/>
            <person name="Nantapong N."/>
        </authorList>
    </citation>
    <scope>NUCLEOTIDE SEQUENCE</scope>
    <source>
        <strain evidence="2">TA4-1</strain>
    </source>
</reference>
<proteinExistence type="predicted"/>
<name>A0ABU7FV33_9ACTN</name>
<gene>
    <name evidence="2" type="ORF">VXC91_40345</name>
</gene>
<protein>
    <submittedName>
        <fullName evidence="2">Uncharacterized protein</fullName>
    </submittedName>
</protein>
<organism evidence="2 3">
    <name type="scientific">Streptomyces chiangmaiensis</name>
    <dbReference type="NCBI Taxonomy" id="766497"/>
    <lineage>
        <taxon>Bacteria</taxon>
        <taxon>Bacillati</taxon>
        <taxon>Actinomycetota</taxon>
        <taxon>Actinomycetes</taxon>
        <taxon>Kitasatosporales</taxon>
        <taxon>Streptomycetaceae</taxon>
        <taxon>Streptomyces</taxon>
    </lineage>
</organism>
<dbReference type="RefSeq" id="WP_329512341.1">
    <property type="nucleotide sequence ID" value="NZ_BAAAYZ010000059.1"/>
</dbReference>
<evidence type="ECO:0000313" key="2">
    <source>
        <dbReference type="EMBL" id="MED7827976.1"/>
    </source>
</evidence>
<comment type="caution">
    <text evidence="2">The sequence shown here is derived from an EMBL/GenBank/DDBJ whole genome shotgun (WGS) entry which is preliminary data.</text>
</comment>
<feature type="region of interest" description="Disordered" evidence="1">
    <location>
        <begin position="55"/>
        <end position="83"/>
    </location>
</feature>
<evidence type="ECO:0000313" key="3">
    <source>
        <dbReference type="Proteomes" id="UP001333996"/>
    </source>
</evidence>
<accession>A0ABU7FV33</accession>
<evidence type="ECO:0000256" key="1">
    <source>
        <dbReference type="SAM" id="MobiDB-lite"/>
    </source>
</evidence>
<sequence length="83" mass="9229">MMLQVQEQTDAVFIEARPRPHDGGRDGRFYLTSSQVIGGVEMGRQGRNLQLHLDRRYTGGETPLDHPTSGLKDIRSGSTKSCD</sequence>
<keyword evidence="3" id="KW-1185">Reference proteome</keyword>
<dbReference type="Proteomes" id="UP001333996">
    <property type="component" value="Unassembled WGS sequence"/>
</dbReference>
<dbReference type="EMBL" id="JAYWVC010000294">
    <property type="protein sequence ID" value="MED7827976.1"/>
    <property type="molecule type" value="Genomic_DNA"/>
</dbReference>